<organism evidence="4 5">
    <name type="scientific">Sphingobium amiense</name>
    <dbReference type="NCBI Taxonomy" id="135719"/>
    <lineage>
        <taxon>Bacteria</taxon>
        <taxon>Pseudomonadati</taxon>
        <taxon>Pseudomonadota</taxon>
        <taxon>Alphaproteobacteria</taxon>
        <taxon>Sphingomonadales</taxon>
        <taxon>Sphingomonadaceae</taxon>
        <taxon>Sphingobium</taxon>
    </lineage>
</organism>
<reference evidence="4 5" key="1">
    <citation type="submission" date="2018-05" db="EMBL/GenBank/DDBJ databases">
        <title>Complete Genome Sequence of the Nonylphenol-Degrading Bacterium Sphingobium amiense DSM 16289T.</title>
        <authorList>
            <person name="Ootsuka M."/>
            <person name="Nishizawa T."/>
            <person name="Ohta H."/>
        </authorList>
    </citation>
    <scope>NUCLEOTIDE SEQUENCE [LARGE SCALE GENOMIC DNA]</scope>
    <source>
        <strain evidence="4 5">DSM 16289</strain>
    </source>
</reference>
<sequence>MFITQDQLRQARRELVVRPRSISRIEWPDFKIRPISEEWQYFGRVPAYKSAVANTAYIWRDSEPVDRFGPMPARFAARRFELKGSGLLLPASAPLWAGSDPYKIWSEADAVAVATRDPTAVAAWHAVMDIPLNVRPENWRWLCEGFLHSQLVQQGAAVAWAIHAVEGTDGEWIIRPHMHAIVTARYWRRDKRHGRRHPNWIGSWAQQKRMEFAWRRRCSSMRDLTRAGFFVNGCWPSLIR</sequence>
<protein>
    <recommendedName>
        <fullName evidence="3">MobA/MobL protein domain-containing protein</fullName>
    </recommendedName>
</protein>
<dbReference type="Pfam" id="PF03389">
    <property type="entry name" value="MobA_MobL"/>
    <property type="match status" value="1"/>
</dbReference>
<comment type="similarity">
    <text evidence="1">Belongs to the MobA/MobL family.</text>
</comment>
<keyword evidence="2" id="KW-0184">Conjugation</keyword>
<dbReference type="KEGG" id="sami:SAMIE_1017580"/>
<evidence type="ECO:0000256" key="1">
    <source>
        <dbReference type="ARBA" id="ARBA00010873"/>
    </source>
</evidence>
<dbReference type="Gene3D" id="3.30.930.30">
    <property type="match status" value="1"/>
</dbReference>
<evidence type="ECO:0000256" key="2">
    <source>
        <dbReference type="ARBA" id="ARBA00022971"/>
    </source>
</evidence>
<evidence type="ECO:0000259" key="3">
    <source>
        <dbReference type="Pfam" id="PF03389"/>
    </source>
</evidence>
<accession>A0A494W6Q1</accession>
<feature type="domain" description="MobA/MobL protein" evidence="3">
    <location>
        <begin position="49"/>
        <end position="195"/>
    </location>
</feature>
<dbReference type="Proteomes" id="UP000279959">
    <property type="component" value="Chromosome"/>
</dbReference>
<dbReference type="RefSeq" id="WP_066703077.1">
    <property type="nucleotide sequence ID" value="NZ_AP018664.1"/>
</dbReference>
<keyword evidence="5" id="KW-1185">Reference proteome</keyword>
<dbReference type="EMBL" id="AP018664">
    <property type="protein sequence ID" value="BBD98257.1"/>
    <property type="molecule type" value="Genomic_DNA"/>
</dbReference>
<evidence type="ECO:0000313" key="4">
    <source>
        <dbReference type="EMBL" id="BBD98257.1"/>
    </source>
</evidence>
<name>A0A494W6Q1_9SPHN</name>
<proteinExistence type="inferred from homology"/>
<evidence type="ECO:0000313" key="5">
    <source>
        <dbReference type="Proteomes" id="UP000279959"/>
    </source>
</evidence>
<gene>
    <name evidence="4" type="ORF">SAMIE_1017580</name>
</gene>
<dbReference type="InterPro" id="IPR005053">
    <property type="entry name" value="MobA_MobL"/>
</dbReference>
<dbReference type="AlphaFoldDB" id="A0A494W6Q1"/>